<sequence length="104" mass="11405">KTGSHCNLKPALGATNTFRLKSSLPTCCWSLGHLAVVDVRRVRDPFAGDRRQSRPGEAAASYPFPSKRGPRSSHPGALQACKRQRKNFPGLRCRSAARTNHHAD</sequence>
<organism evidence="2 3">
    <name type="scientific">Gulo gulo</name>
    <name type="common">Wolverine</name>
    <name type="synonym">Gluton</name>
    <dbReference type="NCBI Taxonomy" id="48420"/>
    <lineage>
        <taxon>Eukaryota</taxon>
        <taxon>Metazoa</taxon>
        <taxon>Chordata</taxon>
        <taxon>Craniata</taxon>
        <taxon>Vertebrata</taxon>
        <taxon>Euteleostomi</taxon>
        <taxon>Mammalia</taxon>
        <taxon>Eutheria</taxon>
        <taxon>Laurasiatheria</taxon>
        <taxon>Carnivora</taxon>
        <taxon>Caniformia</taxon>
        <taxon>Musteloidea</taxon>
        <taxon>Mustelidae</taxon>
        <taxon>Guloninae</taxon>
        <taxon>Gulo</taxon>
    </lineage>
</organism>
<dbReference type="Proteomes" id="UP000269945">
    <property type="component" value="Unassembled WGS sequence"/>
</dbReference>
<evidence type="ECO:0000256" key="1">
    <source>
        <dbReference type="SAM" id="MobiDB-lite"/>
    </source>
</evidence>
<name>A0A9X9LV59_GULGU</name>
<comment type="caution">
    <text evidence="2">The sequence shown here is derived from an EMBL/GenBank/DDBJ whole genome shotgun (WGS) entry which is preliminary data.</text>
</comment>
<keyword evidence="3" id="KW-1185">Reference proteome</keyword>
<dbReference type="AlphaFoldDB" id="A0A9X9LV59"/>
<dbReference type="EMBL" id="CYRY02019735">
    <property type="protein sequence ID" value="VCW96861.1"/>
    <property type="molecule type" value="Genomic_DNA"/>
</dbReference>
<proteinExistence type="predicted"/>
<evidence type="ECO:0000313" key="3">
    <source>
        <dbReference type="Proteomes" id="UP000269945"/>
    </source>
</evidence>
<feature type="non-terminal residue" evidence="2">
    <location>
        <position position="1"/>
    </location>
</feature>
<accession>A0A9X9LV59</accession>
<protein>
    <submittedName>
        <fullName evidence="2">Uncharacterized protein</fullName>
    </submittedName>
</protein>
<feature type="region of interest" description="Disordered" evidence="1">
    <location>
        <begin position="46"/>
        <end position="104"/>
    </location>
</feature>
<gene>
    <name evidence="2" type="ORF">BN2614_LOCUS1</name>
</gene>
<evidence type="ECO:0000313" key="2">
    <source>
        <dbReference type="EMBL" id="VCW96861.1"/>
    </source>
</evidence>
<reference evidence="2 3" key="1">
    <citation type="submission" date="2018-10" db="EMBL/GenBank/DDBJ databases">
        <authorList>
            <person name="Ekblom R."/>
            <person name="Jareborg N."/>
        </authorList>
    </citation>
    <scope>NUCLEOTIDE SEQUENCE [LARGE SCALE GENOMIC DNA]</scope>
    <source>
        <tissue evidence="2">Muscle</tissue>
    </source>
</reference>